<dbReference type="Pfam" id="PF13231">
    <property type="entry name" value="PMT_2"/>
    <property type="match status" value="1"/>
</dbReference>
<feature type="region of interest" description="Disordered" evidence="8">
    <location>
        <begin position="448"/>
        <end position="468"/>
    </location>
</feature>
<comment type="subcellular location">
    <subcellularLocation>
        <location evidence="1">Cell membrane</location>
        <topology evidence="1">Multi-pass membrane protein</topology>
    </subcellularLocation>
</comment>
<feature type="transmembrane region" description="Helical" evidence="9">
    <location>
        <begin position="254"/>
        <end position="275"/>
    </location>
</feature>
<keyword evidence="5 9" id="KW-0812">Transmembrane</keyword>
<evidence type="ECO:0000256" key="4">
    <source>
        <dbReference type="ARBA" id="ARBA00022679"/>
    </source>
</evidence>
<feature type="transmembrane region" description="Helical" evidence="9">
    <location>
        <begin position="112"/>
        <end position="133"/>
    </location>
</feature>
<dbReference type="GO" id="GO:0016763">
    <property type="term" value="F:pentosyltransferase activity"/>
    <property type="evidence" value="ECO:0007669"/>
    <property type="project" value="TreeGrafter"/>
</dbReference>
<evidence type="ECO:0000256" key="8">
    <source>
        <dbReference type="SAM" id="MobiDB-lite"/>
    </source>
</evidence>
<keyword evidence="2" id="KW-1003">Cell membrane</keyword>
<dbReference type="PANTHER" id="PTHR33908">
    <property type="entry name" value="MANNOSYLTRANSFERASE YKCB-RELATED"/>
    <property type="match status" value="1"/>
</dbReference>
<gene>
    <name evidence="11" type="ORF">EDD54_1816</name>
</gene>
<feature type="transmembrane region" description="Helical" evidence="9">
    <location>
        <begin position="311"/>
        <end position="332"/>
    </location>
</feature>
<dbReference type="GO" id="GO:0009103">
    <property type="term" value="P:lipopolysaccharide biosynthetic process"/>
    <property type="evidence" value="ECO:0007669"/>
    <property type="project" value="UniProtKB-ARBA"/>
</dbReference>
<accession>A0A4R6RF44</accession>
<dbReference type="Proteomes" id="UP000294547">
    <property type="component" value="Unassembled WGS sequence"/>
</dbReference>
<evidence type="ECO:0000256" key="9">
    <source>
        <dbReference type="SAM" id="Phobius"/>
    </source>
</evidence>
<dbReference type="InterPro" id="IPR050297">
    <property type="entry name" value="LipidA_mod_glycosyltrf_83"/>
</dbReference>
<dbReference type="RefSeq" id="WP_165644384.1">
    <property type="nucleotide sequence ID" value="NZ_BSPM01000004.1"/>
</dbReference>
<keyword evidence="12" id="KW-1185">Reference proteome</keyword>
<evidence type="ECO:0000256" key="5">
    <source>
        <dbReference type="ARBA" id="ARBA00022692"/>
    </source>
</evidence>
<protein>
    <submittedName>
        <fullName evidence="11">Dolichyl-phosphate-mannose-protein mannosyltransferase</fullName>
    </submittedName>
</protein>
<dbReference type="AlphaFoldDB" id="A0A4R6RF44"/>
<organism evidence="11 12">
    <name type="scientific">Oharaeibacter diazotrophicus</name>
    <dbReference type="NCBI Taxonomy" id="1920512"/>
    <lineage>
        <taxon>Bacteria</taxon>
        <taxon>Pseudomonadati</taxon>
        <taxon>Pseudomonadota</taxon>
        <taxon>Alphaproteobacteria</taxon>
        <taxon>Hyphomicrobiales</taxon>
        <taxon>Pleomorphomonadaceae</taxon>
        <taxon>Oharaeibacter</taxon>
    </lineage>
</organism>
<dbReference type="PANTHER" id="PTHR33908:SF11">
    <property type="entry name" value="MEMBRANE PROTEIN"/>
    <property type="match status" value="1"/>
</dbReference>
<keyword evidence="6 9" id="KW-1133">Transmembrane helix</keyword>
<comment type="caution">
    <text evidence="11">The sequence shown here is derived from an EMBL/GenBank/DDBJ whole genome shotgun (WGS) entry which is preliminary data.</text>
</comment>
<evidence type="ECO:0000256" key="2">
    <source>
        <dbReference type="ARBA" id="ARBA00022475"/>
    </source>
</evidence>
<keyword evidence="3 11" id="KW-0328">Glycosyltransferase</keyword>
<reference evidence="11 12" key="1">
    <citation type="submission" date="2019-03" db="EMBL/GenBank/DDBJ databases">
        <title>Genomic Encyclopedia of Type Strains, Phase IV (KMG-IV): sequencing the most valuable type-strain genomes for metagenomic binning, comparative biology and taxonomic classification.</title>
        <authorList>
            <person name="Goeker M."/>
        </authorList>
    </citation>
    <scope>NUCLEOTIDE SEQUENCE [LARGE SCALE GENOMIC DNA]</scope>
    <source>
        <strain evidence="11 12">DSM 102969</strain>
    </source>
</reference>
<evidence type="ECO:0000313" key="11">
    <source>
        <dbReference type="EMBL" id="TDP84971.1"/>
    </source>
</evidence>
<dbReference type="InterPro" id="IPR038731">
    <property type="entry name" value="RgtA/B/C-like"/>
</dbReference>
<feature type="transmembrane region" description="Helical" evidence="9">
    <location>
        <begin position="287"/>
        <end position="305"/>
    </location>
</feature>
<name>A0A4R6RF44_9HYPH</name>
<evidence type="ECO:0000256" key="1">
    <source>
        <dbReference type="ARBA" id="ARBA00004651"/>
    </source>
</evidence>
<dbReference type="GO" id="GO:0005886">
    <property type="term" value="C:plasma membrane"/>
    <property type="evidence" value="ECO:0007669"/>
    <property type="project" value="UniProtKB-SubCell"/>
</dbReference>
<evidence type="ECO:0000259" key="10">
    <source>
        <dbReference type="Pfam" id="PF13231"/>
    </source>
</evidence>
<proteinExistence type="predicted"/>
<dbReference type="EMBL" id="SNXY01000007">
    <property type="protein sequence ID" value="TDP84971.1"/>
    <property type="molecule type" value="Genomic_DNA"/>
</dbReference>
<sequence length="485" mass="50350">MPSPDPAVPAPVDLAARRAAVLLVLALAAVRVGALVAARTDLYVDEAQYWTWSQALDWGYFSKPPLIALVIRATTALFGDGEAAVRLAAPLFHAATALLVGRLGDRLYGGRVGALAAVLYALMPAVALSSTLISTDVPLLTFWTIGLLAAARHGETGGLGSALALGTAVAVGLNAKFAMGYLVPMVLLAYALDPALRRRLAGWRLWTGLALGVAGLVPNLIWQAAHDFVTFHHTGDNARWGRHGLDPLGALEFVGTQFGVFGPIQLALLGLATVGRLRTARPAADRFLLATSVPVLAALTVQALISEANANWAATAYPAATVLAAALLAAPARSAWRRATLAVGAVVSVALAIGPTVAPELRLPGIGRPYERLLGWTDYAEAIAAAARDSGARTIVTNRRADAAGLIYHLRDSGLAIAVPVEPGRPPRDHFQMTRPFSVALPAPGLEIGGGEPPPGTAPAGPETMLPVSRGVAKSGGVTLRPITW</sequence>
<feature type="transmembrane region" description="Helical" evidence="9">
    <location>
        <begin position="339"/>
        <end position="358"/>
    </location>
</feature>
<keyword evidence="7 9" id="KW-0472">Membrane</keyword>
<feature type="domain" description="Glycosyltransferase RgtA/B/C/D-like" evidence="10">
    <location>
        <begin position="62"/>
        <end position="222"/>
    </location>
</feature>
<evidence type="ECO:0000256" key="6">
    <source>
        <dbReference type="ARBA" id="ARBA00022989"/>
    </source>
</evidence>
<feature type="transmembrane region" description="Helical" evidence="9">
    <location>
        <begin position="162"/>
        <end position="191"/>
    </location>
</feature>
<evidence type="ECO:0000313" key="12">
    <source>
        <dbReference type="Proteomes" id="UP000294547"/>
    </source>
</evidence>
<evidence type="ECO:0000256" key="3">
    <source>
        <dbReference type="ARBA" id="ARBA00022676"/>
    </source>
</evidence>
<feature type="transmembrane region" description="Helical" evidence="9">
    <location>
        <begin position="203"/>
        <end position="222"/>
    </location>
</feature>
<evidence type="ECO:0000256" key="7">
    <source>
        <dbReference type="ARBA" id="ARBA00023136"/>
    </source>
</evidence>
<keyword evidence="4 11" id="KW-0808">Transferase</keyword>